<keyword evidence="7" id="KW-0472">Membrane</keyword>
<reference evidence="14 15" key="1">
    <citation type="submission" date="2016-05" db="EMBL/GenBank/DDBJ databases">
        <authorList>
            <person name="Ramsay J.P."/>
        </authorList>
    </citation>
    <scope>NUCLEOTIDE SEQUENCE [LARGE SCALE GENOMIC DNA]</scope>
    <source>
        <strain evidence="14 15">NZP2042</strain>
    </source>
</reference>
<dbReference type="InterPro" id="IPR052029">
    <property type="entry name" value="PpiD_chaperone"/>
</dbReference>
<dbReference type="RefSeq" id="WP_056577065.1">
    <property type="nucleotide sequence ID" value="NZ_CP033334.1"/>
</dbReference>
<evidence type="ECO:0000256" key="11">
    <source>
        <dbReference type="ARBA" id="ARBA00038408"/>
    </source>
</evidence>
<dbReference type="PROSITE" id="PS50198">
    <property type="entry name" value="PPIC_PPIASE_2"/>
    <property type="match status" value="1"/>
</dbReference>
<evidence type="ECO:0000256" key="2">
    <source>
        <dbReference type="ARBA" id="ARBA00018370"/>
    </source>
</evidence>
<comment type="subcellular location">
    <subcellularLocation>
        <location evidence="1">Cell inner membrane</location>
        <topology evidence="1">Single-pass type II membrane protein</topology>
        <orientation evidence="1">Periplasmic side</orientation>
    </subcellularLocation>
</comment>
<evidence type="ECO:0000256" key="6">
    <source>
        <dbReference type="ARBA" id="ARBA00022989"/>
    </source>
</evidence>
<evidence type="ECO:0000256" key="13">
    <source>
        <dbReference type="ARBA" id="ARBA00042775"/>
    </source>
</evidence>
<evidence type="ECO:0000256" key="5">
    <source>
        <dbReference type="ARBA" id="ARBA00022692"/>
    </source>
</evidence>
<dbReference type="InterPro" id="IPR046357">
    <property type="entry name" value="PPIase_dom_sf"/>
</dbReference>
<dbReference type="AlphaFoldDB" id="A0A6M7U288"/>
<keyword evidence="6" id="KW-1133">Transmembrane helix</keyword>
<evidence type="ECO:0000256" key="8">
    <source>
        <dbReference type="ARBA" id="ARBA00023186"/>
    </source>
</evidence>
<dbReference type="InterPro" id="IPR000297">
    <property type="entry name" value="PPIase_PpiC"/>
</dbReference>
<keyword evidence="3" id="KW-1003">Cell membrane</keyword>
<organism evidence="14 15">
    <name type="scientific">Rhizobium loti</name>
    <name type="common">Mesorhizobium loti</name>
    <dbReference type="NCBI Taxonomy" id="381"/>
    <lineage>
        <taxon>Bacteria</taxon>
        <taxon>Pseudomonadati</taxon>
        <taxon>Pseudomonadota</taxon>
        <taxon>Alphaproteobacteria</taxon>
        <taxon>Hyphomicrobiales</taxon>
        <taxon>Phyllobacteriaceae</taxon>
        <taxon>Mesorhizobium</taxon>
    </lineage>
</organism>
<evidence type="ECO:0000313" key="15">
    <source>
        <dbReference type="Proteomes" id="UP000093737"/>
    </source>
</evidence>
<evidence type="ECO:0000256" key="3">
    <source>
        <dbReference type="ARBA" id="ARBA00022475"/>
    </source>
</evidence>
<comment type="caution">
    <text evidence="14">The sequence shown here is derived from an EMBL/GenBank/DDBJ whole genome shotgun (WGS) entry which is preliminary data.</text>
</comment>
<evidence type="ECO:0000256" key="7">
    <source>
        <dbReference type="ARBA" id="ARBA00023136"/>
    </source>
</evidence>
<dbReference type="GO" id="GO:0005886">
    <property type="term" value="C:plasma membrane"/>
    <property type="evidence" value="ECO:0007669"/>
    <property type="project" value="UniProtKB-SubCell"/>
</dbReference>
<name>A0A6M7U288_RHILI</name>
<dbReference type="PANTHER" id="PTHR47529">
    <property type="entry name" value="PEPTIDYL-PROLYL CIS-TRANS ISOMERASE D"/>
    <property type="match status" value="1"/>
</dbReference>
<evidence type="ECO:0000313" key="14">
    <source>
        <dbReference type="EMBL" id="OBQ72808.1"/>
    </source>
</evidence>
<dbReference type="SUPFAM" id="SSF109998">
    <property type="entry name" value="Triger factor/SurA peptide-binding domain-like"/>
    <property type="match status" value="1"/>
</dbReference>
<gene>
    <name evidence="14" type="ORF">A8145_08515</name>
</gene>
<dbReference type="SUPFAM" id="SSF54534">
    <property type="entry name" value="FKBP-like"/>
    <property type="match status" value="1"/>
</dbReference>
<keyword evidence="14" id="KW-0413">Isomerase</keyword>
<dbReference type="Pfam" id="PF13145">
    <property type="entry name" value="Rotamase_2"/>
    <property type="match status" value="1"/>
</dbReference>
<evidence type="ECO:0000256" key="10">
    <source>
        <dbReference type="ARBA" id="ARBA00031484"/>
    </source>
</evidence>
<dbReference type="EMBL" id="LYTK01000001">
    <property type="protein sequence ID" value="OBQ72808.1"/>
    <property type="molecule type" value="Genomic_DNA"/>
</dbReference>
<keyword evidence="5" id="KW-0812">Transmembrane</keyword>
<dbReference type="Pfam" id="PF13624">
    <property type="entry name" value="SurA_N_3"/>
    <property type="match status" value="1"/>
</dbReference>
<evidence type="ECO:0000256" key="12">
    <source>
        <dbReference type="ARBA" id="ARBA00040743"/>
    </source>
</evidence>
<evidence type="ECO:0000256" key="4">
    <source>
        <dbReference type="ARBA" id="ARBA00022519"/>
    </source>
</evidence>
<evidence type="ECO:0000256" key="9">
    <source>
        <dbReference type="ARBA" id="ARBA00030642"/>
    </source>
</evidence>
<dbReference type="InterPro" id="IPR027304">
    <property type="entry name" value="Trigger_fact/SurA_dom_sf"/>
</dbReference>
<keyword evidence="4" id="KW-0997">Cell inner membrane</keyword>
<comment type="similarity">
    <text evidence="11">Belongs to the PpiD chaperone family.</text>
</comment>
<protein>
    <recommendedName>
        <fullName evidence="2">Parvulin-like PPIase</fullName>
    </recommendedName>
    <alternativeName>
        <fullName evidence="9">Peptidyl-prolyl cis-trans isomerase plp</fullName>
    </alternativeName>
    <alternativeName>
        <fullName evidence="12">Periplasmic chaperone PpiD</fullName>
    </alternativeName>
    <alternativeName>
        <fullName evidence="13">Periplasmic folding chaperone</fullName>
    </alternativeName>
    <alternativeName>
        <fullName evidence="10">Rotamase plp</fullName>
    </alternativeName>
</protein>
<keyword evidence="8" id="KW-0143">Chaperone</keyword>
<evidence type="ECO:0000256" key="1">
    <source>
        <dbReference type="ARBA" id="ARBA00004382"/>
    </source>
</evidence>
<proteinExistence type="inferred from homology"/>
<dbReference type="PANTHER" id="PTHR47529:SF1">
    <property type="entry name" value="PERIPLASMIC CHAPERONE PPID"/>
    <property type="match status" value="1"/>
</dbReference>
<dbReference type="Proteomes" id="UP000093737">
    <property type="component" value="Unassembled WGS sequence"/>
</dbReference>
<dbReference type="GO" id="GO:0003755">
    <property type="term" value="F:peptidyl-prolyl cis-trans isomerase activity"/>
    <property type="evidence" value="ECO:0007669"/>
    <property type="project" value="InterPro"/>
</dbReference>
<sequence length="630" mass="68201">MLGILRNAAGTWVAKGLLVLLVLSFLVWGISGRLMGGFAGHDSVITAGGTKVSINEYRLAYDRQLAVMSQQFGQRLTHEQAKALGIDNQVLAQLVSGAVLDEQARKLGLGLSKDRLAELTREDPAFKGPSGEFDRRTFEYLLREVGMRPEDYLKNRAQVAVRQQIVEAVSDGLKAPDAFFKAVALYRGEDRTVDYLTLPKTLVEPIEAPGDSVLQAYFEANKKAYAAPEYRKFSYVRLEPVDIMDTTAVTDQQVSDDYNKNKARYTTPEMRTIEQLVFKTPDAAKAALDSLKAGATFEKLVTAEGKTPADTLLGTLAKDKIADKAVADAAFTLNANEVSQVVQGAFGPVLLRVTEIKPEVVKPLAEVSDQIRKDLALGEASRILLDVHDNYEDTRASGSSLAEAAAKLKLKDVTIDAIDRNGLRPDGSVVKDLPESPALIKAVFDAEPNTENEALTTADNGFVFYEVGSITPARDRTLDEVRQKVVADWTAAETTKRLAAKAAELEKRLKAGATLDVIANELKLEKQTKRGLKREADDADFGKEGAAVMFGVGEGGTGLIPSPTGDGQILFKVAEVFEPAGADASSVPEDAQKSFTSGMSDDLLDQLVAQLQTQYDVRIDQAAVAQASTR</sequence>
<accession>A0A6M7U288</accession>
<dbReference type="Gene3D" id="3.10.50.40">
    <property type="match status" value="1"/>
</dbReference>